<sequence>MPKFSRSTWLLVLAALFWVALLLGTLGQGNAGIGPGVNWAHWLALAAQGGFAACVFIFARIQTGPLRGHNFLGTLRQLFWRALALTAGLLVVEGIAWLEPNTHTNRAVDYTIALALFIGLLSQTLYTWRALVSFRGGARLRREWLVFELLLGALLLFQLTTWVIPPPLRLVVYAAIGIFGIYLCGHQRWVAYLSTSQKTQAILLQLGILGFLVLFLLYLRQVQADPTLAAPAAQQSFLLLASFFAVVYAVAGLLVSLFNLPVADVYEQRRTEFMSLQQLSQVIQRGKTPQEIYQNLLNSIVQTLQADAAWLDPHFAEADGEEVTPITYQLSADAAGQLRDRLANPAAGPAHELVDNDLERSQLLQGLGLTGYGSLALLPLHNGGPHNFGTLVLLKMETESFEPDDLSVLHTFITQAALSLENLQLVREAQVSQRTQDELRIAALVQERLIPKQLPTDNWFEISTYAQAAKEVGGDFYDFLHLPGQKLAVLIGDVSGKGVTAAFHTAQMKGIFHALMQPNPLAKSDRQRFPDPHRFMVQANEALTHCLERSSFITAAFYLIDYQAGGFSFARAGHCHTLYYHSIKEEVSYFHTEGLGLGIIRNDNYGKHVKTQFWDYNPGDVMVIYTDGIVEARNAAGDEYGENRLREMLGECFYQSAEGINAYIRNDVQQFSLGQPLHDDQTLLVVKFKASQPQQ</sequence>
<gene>
    <name evidence="4" type="ORF">HHL22_19330</name>
</gene>
<dbReference type="Gene3D" id="3.60.40.10">
    <property type="entry name" value="PPM-type phosphatase domain"/>
    <property type="match status" value="1"/>
</dbReference>
<proteinExistence type="predicted"/>
<name>A0A7Y0AHF6_9BACT</name>
<reference evidence="4 5" key="1">
    <citation type="submission" date="2020-04" db="EMBL/GenBank/DDBJ databases">
        <title>Hymenobacter polaris sp. nov., isolated from Arctic soil.</title>
        <authorList>
            <person name="Dahal R.H."/>
        </authorList>
    </citation>
    <scope>NUCLEOTIDE SEQUENCE [LARGE SCALE GENOMIC DNA]</scope>
    <source>
        <strain evidence="4 5">RP-2-7</strain>
    </source>
</reference>
<dbReference type="Gene3D" id="3.30.450.40">
    <property type="match status" value="1"/>
</dbReference>
<keyword evidence="1" id="KW-0378">Hydrolase</keyword>
<dbReference type="RefSeq" id="WP_169533031.1">
    <property type="nucleotide sequence ID" value="NZ_JABBGH010000003.1"/>
</dbReference>
<feature type="domain" description="PPM-type phosphatase" evidence="3">
    <location>
        <begin position="457"/>
        <end position="688"/>
    </location>
</feature>
<dbReference type="Pfam" id="PF07228">
    <property type="entry name" value="SpoIIE"/>
    <property type="match status" value="1"/>
</dbReference>
<accession>A0A7Y0AHF6</accession>
<dbReference type="PANTHER" id="PTHR43156:SF2">
    <property type="entry name" value="STAGE II SPORULATION PROTEIN E"/>
    <property type="match status" value="1"/>
</dbReference>
<evidence type="ECO:0000313" key="4">
    <source>
        <dbReference type="EMBL" id="NML67360.1"/>
    </source>
</evidence>
<feature type="transmembrane region" description="Helical" evidence="2">
    <location>
        <begin position="39"/>
        <end position="58"/>
    </location>
</feature>
<dbReference type="InterPro" id="IPR036457">
    <property type="entry name" value="PPM-type-like_dom_sf"/>
</dbReference>
<evidence type="ECO:0000256" key="1">
    <source>
        <dbReference type="ARBA" id="ARBA00022801"/>
    </source>
</evidence>
<dbReference type="EMBL" id="JABBGH010000003">
    <property type="protein sequence ID" value="NML67360.1"/>
    <property type="molecule type" value="Genomic_DNA"/>
</dbReference>
<keyword evidence="2" id="KW-0472">Membrane</keyword>
<feature type="transmembrane region" description="Helical" evidence="2">
    <location>
        <begin position="144"/>
        <end position="164"/>
    </location>
</feature>
<feature type="transmembrane region" description="Helical" evidence="2">
    <location>
        <begin position="78"/>
        <end position="98"/>
    </location>
</feature>
<evidence type="ECO:0000256" key="2">
    <source>
        <dbReference type="SAM" id="Phobius"/>
    </source>
</evidence>
<keyword evidence="2" id="KW-0812">Transmembrane</keyword>
<dbReference type="InterPro" id="IPR001932">
    <property type="entry name" value="PPM-type_phosphatase-like_dom"/>
</dbReference>
<keyword evidence="5" id="KW-1185">Reference proteome</keyword>
<feature type="transmembrane region" description="Helical" evidence="2">
    <location>
        <begin position="110"/>
        <end position="132"/>
    </location>
</feature>
<dbReference type="Pfam" id="PF13185">
    <property type="entry name" value="GAF_2"/>
    <property type="match status" value="1"/>
</dbReference>
<protein>
    <submittedName>
        <fullName evidence="4">SpoIIE family protein phosphatase</fullName>
    </submittedName>
</protein>
<dbReference type="SMART" id="SM00331">
    <property type="entry name" value="PP2C_SIG"/>
    <property type="match status" value="1"/>
</dbReference>
<feature type="transmembrane region" description="Helical" evidence="2">
    <location>
        <begin position="239"/>
        <end position="260"/>
    </location>
</feature>
<evidence type="ECO:0000313" key="5">
    <source>
        <dbReference type="Proteomes" id="UP000559626"/>
    </source>
</evidence>
<dbReference type="SUPFAM" id="SSF55781">
    <property type="entry name" value="GAF domain-like"/>
    <property type="match status" value="1"/>
</dbReference>
<dbReference type="GO" id="GO:0016791">
    <property type="term" value="F:phosphatase activity"/>
    <property type="evidence" value="ECO:0007669"/>
    <property type="project" value="TreeGrafter"/>
</dbReference>
<dbReference type="SUPFAM" id="SSF81606">
    <property type="entry name" value="PP2C-like"/>
    <property type="match status" value="1"/>
</dbReference>
<dbReference type="InterPro" id="IPR003018">
    <property type="entry name" value="GAF"/>
</dbReference>
<organism evidence="4 5">
    <name type="scientific">Hymenobacter polaris</name>
    <dbReference type="NCBI Taxonomy" id="2682546"/>
    <lineage>
        <taxon>Bacteria</taxon>
        <taxon>Pseudomonadati</taxon>
        <taxon>Bacteroidota</taxon>
        <taxon>Cytophagia</taxon>
        <taxon>Cytophagales</taxon>
        <taxon>Hymenobacteraceae</taxon>
        <taxon>Hymenobacter</taxon>
    </lineage>
</organism>
<evidence type="ECO:0000259" key="3">
    <source>
        <dbReference type="SMART" id="SM00331"/>
    </source>
</evidence>
<keyword evidence="2" id="KW-1133">Transmembrane helix</keyword>
<dbReference type="InterPro" id="IPR029016">
    <property type="entry name" value="GAF-like_dom_sf"/>
</dbReference>
<dbReference type="InterPro" id="IPR052016">
    <property type="entry name" value="Bact_Sigma-Reg"/>
</dbReference>
<feature type="transmembrane region" description="Helical" evidence="2">
    <location>
        <begin position="201"/>
        <end position="219"/>
    </location>
</feature>
<dbReference type="AlphaFoldDB" id="A0A7Y0AHF6"/>
<feature type="transmembrane region" description="Helical" evidence="2">
    <location>
        <begin position="170"/>
        <end position="189"/>
    </location>
</feature>
<dbReference type="PANTHER" id="PTHR43156">
    <property type="entry name" value="STAGE II SPORULATION PROTEIN E-RELATED"/>
    <property type="match status" value="1"/>
</dbReference>
<comment type="caution">
    <text evidence="4">The sequence shown here is derived from an EMBL/GenBank/DDBJ whole genome shotgun (WGS) entry which is preliminary data.</text>
</comment>
<dbReference type="Proteomes" id="UP000559626">
    <property type="component" value="Unassembled WGS sequence"/>
</dbReference>